<reference evidence="2 3" key="1">
    <citation type="submission" date="2024-02" db="EMBL/GenBank/DDBJ databases">
        <title>First draft genome assembly of two strains of Seiridium cardinale.</title>
        <authorList>
            <person name="Emiliani G."/>
            <person name="Scali E."/>
        </authorList>
    </citation>
    <scope>NUCLEOTIDE SEQUENCE [LARGE SCALE GENOMIC DNA]</scope>
    <source>
        <strain evidence="2 3">BM-138-000479</strain>
    </source>
</reference>
<keyword evidence="3" id="KW-1185">Reference proteome</keyword>
<sequence length="373" mass="39427">MKTSITTFLLSSGSISAAATLRHANRRASQGCCFQLDSSGTLSEDVEEDHTGHLDLGGTFQQGSFCLDGGKVQDAVGNQCFMRSPNYQFQCYQKGVVGDTVFDIVSADNVTTKLVYDDGPGTYLACSSDGSESYEIYSTAKPDTTGCIEVSLVLSEQNGACFASNSTLETGANDACVDDVVAREAKRVQLDVESPTTCSVSTSAPSLAPVMIGSPDKDATDGTHDTGLNASVTSTDSTIFHYAIPKDFANSTKQLCALEFRLPICSSLPSGYPCFKFTGSEQESLSNSGMVFSHFGDDDELPGWNNTSLQQIYPGDKKVLGTFPCGAPKYGSGTRAVAWSASSVRNFGLEFEQAGVGPSEFKDGVGAFIVQCS</sequence>
<evidence type="ECO:0000313" key="2">
    <source>
        <dbReference type="EMBL" id="KAK9782776.1"/>
    </source>
</evidence>
<proteinExistence type="predicted"/>
<gene>
    <name evidence="2" type="ORF">SCAR479_01119</name>
</gene>
<dbReference type="EMBL" id="JARVKM010000002">
    <property type="protein sequence ID" value="KAK9782776.1"/>
    <property type="molecule type" value="Genomic_DNA"/>
</dbReference>
<evidence type="ECO:0000259" key="1">
    <source>
        <dbReference type="Pfam" id="PF09792"/>
    </source>
</evidence>
<dbReference type="Pfam" id="PF09792">
    <property type="entry name" value="But2"/>
    <property type="match status" value="1"/>
</dbReference>
<dbReference type="PANTHER" id="PTHR39613:SF1">
    <property type="entry name" value="ANCHORED CELL WALL PROTEIN, PUTATIVE (AFU_ORTHOLOGUE AFUA_4G08960)-RELATED"/>
    <property type="match status" value="1"/>
</dbReference>
<feature type="domain" description="Ubiquitin 3 binding protein But2 C-terminal" evidence="1">
    <location>
        <begin position="209"/>
        <end position="353"/>
    </location>
</feature>
<dbReference type="PANTHER" id="PTHR39613">
    <property type="entry name" value="ANCHORED CELL WALL PROTEIN, PUTATIVE (AFU_ORTHOLOGUE AFUA_4G08960)-RELATED"/>
    <property type="match status" value="1"/>
</dbReference>
<dbReference type="InterPro" id="IPR018620">
    <property type="entry name" value="Ubiquitin3-bd_protein_But2_C"/>
</dbReference>
<dbReference type="Proteomes" id="UP001465668">
    <property type="component" value="Unassembled WGS sequence"/>
</dbReference>
<evidence type="ECO:0000313" key="3">
    <source>
        <dbReference type="Proteomes" id="UP001465668"/>
    </source>
</evidence>
<accession>A0ABR2Y7R7</accession>
<comment type="caution">
    <text evidence="2">The sequence shown here is derived from an EMBL/GenBank/DDBJ whole genome shotgun (WGS) entry which is preliminary data.</text>
</comment>
<name>A0ABR2Y7R7_9PEZI</name>
<organism evidence="2 3">
    <name type="scientific">Seiridium cardinale</name>
    <dbReference type="NCBI Taxonomy" id="138064"/>
    <lineage>
        <taxon>Eukaryota</taxon>
        <taxon>Fungi</taxon>
        <taxon>Dikarya</taxon>
        <taxon>Ascomycota</taxon>
        <taxon>Pezizomycotina</taxon>
        <taxon>Sordariomycetes</taxon>
        <taxon>Xylariomycetidae</taxon>
        <taxon>Amphisphaeriales</taxon>
        <taxon>Sporocadaceae</taxon>
        <taxon>Seiridium</taxon>
    </lineage>
</organism>
<protein>
    <recommendedName>
        <fullName evidence="1">Ubiquitin 3 binding protein But2 C-terminal domain-containing protein</fullName>
    </recommendedName>
</protein>